<feature type="domain" description="Outer membrane protein beta-barrel" evidence="3">
    <location>
        <begin position="9"/>
        <end position="166"/>
    </location>
</feature>
<organism evidence="4 5">
    <name type="scientific">Olivibacter oleidegradans</name>
    <dbReference type="NCBI Taxonomy" id="760123"/>
    <lineage>
        <taxon>Bacteria</taxon>
        <taxon>Pseudomonadati</taxon>
        <taxon>Bacteroidota</taxon>
        <taxon>Sphingobacteriia</taxon>
        <taxon>Sphingobacteriales</taxon>
        <taxon>Sphingobacteriaceae</taxon>
        <taxon>Olivibacter</taxon>
    </lineage>
</organism>
<dbReference type="Pfam" id="PF13505">
    <property type="entry name" value="OMP_b-brl"/>
    <property type="match status" value="1"/>
</dbReference>
<dbReference type="GO" id="GO:0016787">
    <property type="term" value="F:hydrolase activity"/>
    <property type="evidence" value="ECO:0007669"/>
    <property type="project" value="UniProtKB-KW"/>
</dbReference>
<dbReference type="EMBL" id="JBHLWO010000002">
    <property type="protein sequence ID" value="MFC0318944.1"/>
    <property type="molecule type" value="Genomic_DNA"/>
</dbReference>
<dbReference type="InterPro" id="IPR027385">
    <property type="entry name" value="Beta-barrel_OMP"/>
</dbReference>
<evidence type="ECO:0000256" key="1">
    <source>
        <dbReference type="ARBA" id="ARBA00022729"/>
    </source>
</evidence>
<name>A0ABV6HK21_9SPHI</name>
<feature type="signal peptide" evidence="2">
    <location>
        <begin position="1"/>
        <end position="20"/>
    </location>
</feature>
<keyword evidence="5" id="KW-1185">Reference proteome</keyword>
<reference evidence="4 5" key="1">
    <citation type="submission" date="2024-09" db="EMBL/GenBank/DDBJ databases">
        <authorList>
            <person name="Sun Q."/>
            <person name="Mori K."/>
        </authorList>
    </citation>
    <scope>NUCLEOTIDE SEQUENCE [LARGE SCALE GENOMIC DNA]</scope>
    <source>
        <strain evidence="4 5">CCM 7765</strain>
    </source>
</reference>
<dbReference type="InterPro" id="IPR011250">
    <property type="entry name" value="OMP/PagP_B-barrel"/>
</dbReference>
<evidence type="ECO:0000259" key="3">
    <source>
        <dbReference type="Pfam" id="PF13505"/>
    </source>
</evidence>
<evidence type="ECO:0000313" key="4">
    <source>
        <dbReference type="EMBL" id="MFC0318944.1"/>
    </source>
</evidence>
<dbReference type="SUPFAM" id="SSF56925">
    <property type="entry name" value="OMPA-like"/>
    <property type="match status" value="1"/>
</dbReference>
<evidence type="ECO:0000256" key="2">
    <source>
        <dbReference type="SAM" id="SignalP"/>
    </source>
</evidence>
<evidence type="ECO:0000313" key="5">
    <source>
        <dbReference type="Proteomes" id="UP001589774"/>
    </source>
</evidence>
<proteinExistence type="predicted"/>
<gene>
    <name evidence="4" type="ORF">ACFFI0_11520</name>
</gene>
<dbReference type="RefSeq" id="WP_130857413.1">
    <property type="nucleotide sequence ID" value="NZ_JBHLWO010000002.1"/>
</dbReference>
<feature type="chain" id="PRO_5046476598" evidence="2">
    <location>
        <begin position="21"/>
        <end position="200"/>
    </location>
</feature>
<sequence>MKKLFLTLTAAVALAFTANAQTEKGKLFLGGSVGYNYNKVNGTDHSNQSFNIVPNVGYFISDNFAIGTGVGYRYGQYYTDGANDVDLKVKQGAFVVAPFARAYKGNEMFKFFGQLSVPMAFGSTKVDGTKVSSTTSFGAQLSPGLAFFPHKNVGIELSVRGLYYGNDRIKDEATGSKQITNSFGLASDFFAPQLGVQFYF</sequence>
<keyword evidence="4" id="KW-0378">Hydrolase</keyword>
<keyword evidence="1 2" id="KW-0732">Signal</keyword>
<protein>
    <submittedName>
        <fullName evidence="4">Acyloxyacyl hydrolase</fullName>
    </submittedName>
</protein>
<comment type="caution">
    <text evidence="4">The sequence shown here is derived from an EMBL/GenBank/DDBJ whole genome shotgun (WGS) entry which is preliminary data.</text>
</comment>
<dbReference type="Proteomes" id="UP001589774">
    <property type="component" value="Unassembled WGS sequence"/>
</dbReference>
<dbReference type="Gene3D" id="2.40.160.20">
    <property type="match status" value="1"/>
</dbReference>
<accession>A0ABV6HK21</accession>